<feature type="transmembrane region" description="Helical" evidence="1">
    <location>
        <begin position="378"/>
        <end position="398"/>
    </location>
</feature>
<feature type="transmembrane region" description="Helical" evidence="1">
    <location>
        <begin position="289"/>
        <end position="309"/>
    </location>
</feature>
<dbReference type="AlphaFoldDB" id="A0A009PIW1"/>
<feature type="transmembrane region" description="Helical" evidence="1">
    <location>
        <begin position="83"/>
        <end position="103"/>
    </location>
</feature>
<keyword evidence="3" id="KW-0012">Acyltransferase</keyword>
<feature type="transmembrane region" description="Helical" evidence="1">
    <location>
        <begin position="315"/>
        <end position="334"/>
    </location>
</feature>
<evidence type="ECO:0000313" key="3">
    <source>
        <dbReference type="EMBL" id="EXC09092.1"/>
    </source>
</evidence>
<keyword evidence="1" id="KW-0812">Transmembrane</keyword>
<dbReference type="GO" id="GO:0000271">
    <property type="term" value="P:polysaccharide biosynthetic process"/>
    <property type="evidence" value="ECO:0007669"/>
    <property type="project" value="TreeGrafter"/>
</dbReference>
<feature type="domain" description="Acyltransferase 3" evidence="2">
    <location>
        <begin position="81"/>
        <end position="390"/>
    </location>
</feature>
<feature type="transmembrane region" description="Helical" evidence="1">
    <location>
        <begin position="346"/>
        <end position="366"/>
    </location>
</feature>
<feature type="transmembrane region" description="Helical" evidence="1">
    <location>
        <begin position="210"/>
        <end position="232"/>
    </location>
</feature>
<dbReference type="PANTHER" id="PTHR23028:SF131">
    <property type="entry name" value="BLR2367 PROTEIN"/>
    <property type="match status" value="1"/>
</dbReference>
<comment type="caution">
    <text evidence="3">The sequence shown here is derived from an EMBL/GenBank/DDBJ whole genome shotgun (WGS) entry which is preliminary data.</text>
</comment>
<feature type="transmembrane region" description="Helical" evidence="1">
    <location>
        <begin position="115"/>
        <end position="137"/>
    </location>
</feature>
<dbReference type="InterPro" id="IPR002656">
    <property type="entry name" value="Acyl_transf_3_dom"/>
</dbReference>
<reference evidence="3 4" key="1">
    <citation type="submission" date="2014-02" db="EMBL/GenBank/DDBJ databases">
        <title>Comparative genomics and transcriptomics to identify genetic mechanisms underlying the emergence of carbapenem resistant Acinetobacter baumannii (CRAb).</title>
        <authorList>
            <person name="Harris A.D."/>
            <person name="Johnson K.J."/>
            <person name="George J."/>
            <person name="Shefchek K."/>
            <person name="Daugherty S.C."/>
            <person name="Parankush S."/>
            <person name="Sadzewicz L."/>
            <person name="Tallon L."/>
            <person name="Sengamalay N."/>
            <person name="Hazen T.H."/>
            <person name="Rasko D.A."/>
        </authorList>
    </citation>
    <scope>NUCLEOTIDE SEQUENCE [LARGE SCALE GENOMIC DNA]</scope>
    <source>
        <strain evidence="3 4">625974</strain>
    </source>
</reference>
<name>A0A009PIW1_ACIBA</name>
<dbReference type="PANTHER" id="PTHR23028">
    <property type="entry name" value="ACETYLTRANSFERASE"/>
    <property type="match status" value="1"/>
</dbReference>
<dbReference type="Pfam" id="PF01757">
    <property type="entry name" value="Acyl_transf_3"/>
    <property type="match status" value="1"/>
</dbReference>
<proteinExistence type="predicted"/>
<dbReference type="RefSeq" id="WP_223234696.1">
    <property type="nucleotide sequence ID" value="NZ_JEXD01000004.1"/>
</dbReference>
<accession>A0A009PIW1</accession>
<evidence type="ECO:0000259" key="2">
    <source>
        <dbReference type="Pfam" id="PF01757"/>
    </source>
</evidence>
<organism evidence="3 4">
    <name type="scientific">Acinetobacter baumannii 625974</name>
    <dbReference type="NCBI Taxonomy" id="1310607"/>
    <lineage>
        <taxon>Bacteria</taxon>
        <taxon>Pseudomonadati</taxon>
        <taxon>Pseudomonadota</taxon>
        <taxon>Gammaproteobacteria</taxon>
        <taxon>Moraxellales</taxon>
        <taxon>Moraxellaceae</taxon>
        <taxon>Acinetobacter</taxon>
        <taxon>Acinetobacter calcoaceticus/baumannii complex</taxon>
    </lineage>
</organism>
<sequence length="423" mass="49214">MHKKSRLSGFFYAYKLLYRNLTQQKLEYLAFLECKYIFMIIFQNEAMLLLALLCLTVTSLAFIFTKVSILPDSDSNRTSTVDGLRGILALSVMAHHFYITYIWKTAGDWEKPESIVIDNFGAVAVSLFFLITGYLFISKIRKDKVSWKQLYISRIKRIVPLYLFVFLFILAITLLNVQITASNFTEFLKWVSDWIFFKGGSFQNFESGRVIAGVHWTLIYEWKFYFALPLIFAIWQQKIPKWLSSILFIAFIIYVFKHKSHHVYALFFLSIPAVLYKDRFKQFMQTKPAITHIVVCTLSIIALFLTEAYSWPQMLSLAVIFSFIVCGYSFGVLNHKGLKVLGEISYSIYLVHGLVLYILFTVINIVDLKTISLEKYYLFFFPAALLVSIVSLFTYKFIEFPFLRKPLKSSGRGRLDQPNKKTA</sequence>
<dbReference type="EMBL" id="JEXD01000004">
    <property type="protein sequence ID" value="EXC09092.1"/>
    <property type="molecule type" value="Genomic_DNA"/>
</dbReference>
<feature type="transmembrane region" description="Helical" evidence="1">
    <location>
        <begin position="239"/>
        <end position="256"/>
    </location>
</feature>
<dbReference type="GO" id="GO:0016747">
    <property type="term" value="F:acyltransferase activity, transferring groups other than amino-acyl groups"/>
    <property type="evidence" value="ECO:0007669"/>
    <property type="project" value="InterPro"/>
</dbReference>
<keyword evidence="3" id="KW-0808">Transferase</keyword>
<keyword evidence="1" id="KW-0472">Membrane</keyword>
<feature type="transmembrane region" description="Helical" evidence="1">
    <location>
        <begin position="262"/>
        <end position="277"/>
    </location>
</feature>
<feature type="transmembrane region" description="Helical" evidence="1">
    <location>
        <begin position="158"/>
        <end position="179"/>
    </location>
</feature>
<keyword evidence="1" id="KW-1133">Transmembrane helix</keyword>
<evidence type="ECO:0000313" key="4">
    <source>
        <dbReference type="Proteomes" id="UP000021108"/>
    </source>
</evidence>
<protein>
    <submittedName>
        <fullName evidence="3">Acyltransferase family protein</fullName>
    </submittedName>
</protein>
<feature type="transmembrane region" description="Helical" evidence="1">
    <location>
        <begin position="48"/>
        <end position="71"/>
    </location>
</feature>
<evidence type="ECO:0000256" key="1">
    <source>
        <dbReference type="SAM" id="Phobius"/>
    </source>
</evidence>
<dbReference type="GO" id="GO:0016020">
    <property type="term" value="C:membrane"/>
    <property type="evidence" value="ECO:0007669"/>
    <property type="project" value="TreeGrafter"/>
</dbReference>
<dbReference type="InterPro" id="IPR050879">
    <property type="entry name" value="Acyltransferase_3"/>
</dbReference>
<dbReference type="PATRIC" id="fig|1310607.3.peg.842"/>
<gene>
    <name evidence="3" type="ORF">J506_0872</name>
</gene>
<dbReference type="Proteomes" id="UP000021108">
    <property type="component" value="Unassembled WGS sequence"/>
</dbReference>